<sequence>MLNYRSEYDNETSRPISRHDFEASKELDVQQQEILGEWINEIDGEHNQAQTMAEFAFHQANLSKLQQQQQQQQQQQRAQYYMQDDDYNKQYYKNNTQQQQQQQPDGQQNEQQRERPAVQYIQQPWDLMIRKQIFHPNEQLGEEQEIDLIFAQIIADCRKPKNYRIHSNERDAVSEILRNYRIPPTLLDNPQLIVIDVKIAVIQCARRWPLYFTVQFPVVDQFINRVTNEVISARRILNVHESGLTYVFSLLSY</sequence>
<protein>
    <submittedName>
        <fullName evidence="4">SH2 domain-containing protein</fullName>
    </submittedName>
</protein>
<evidence type="ECO:0000256" key="1">
    <source>
        <dbReference type="SAM" id="MobiDB-lite"/>
    </source>
</evidence>
<dbReference type="AlphaFoldDB" id="A0A0R3S330"/>
<dbReference type="WBParaSite" id="EEL_0000915001-mRNA-1">
    <property type="protein sequence ID" value="EEL_0000915001-mRNA-1"/>
    <property type="gene ID" value="EEL_0000915001"/>
</dbReference>
<dbReference type="Proteomes" id="UP000050640">
    <property type="component" value="Unplaced"/>
</dbReference>
<accession>A0A0R3S330</accession>
<dbReference type="InterPro" id="IPR059004">
    <property type="entry name" value="MYO15"/>
</dbReference>
<feature type="region of interest" description="Disordered" evidence="1">
    <location>
        <begin position="95"/>
        <end position="116"/>
    </location>
</feature>
<keyword evidence="3" id="KW-1185">Reference proteome</keyword>
<feature type="domain" description="Unconventional myosin-XV-like" evidence="2">
    <location>
        <begin position="132"/>
        <end position="212"/>
    </location>
</feature>
<evidence type="ECO:0000259" key="2">
    <source>
        <dbReference type="Pfam" id="PF26570"/>
    </source>
</evidence>
<feature type="compositionally biased region" description="Low complexity" evidence="1">
    <location>
        <begin position="95"/>
        <end position="110"/>
    </location>
</feature>
<evidence type="ECO:0000313" key="3">
    <source>
        <dbReference type="Proteomes" id="UP000050640"/>
    </source>
</evidence>
<organism evidence="3 4">
    <name type="scientific">Elaeophora elaphi</name>
    <dbReference type="NCBI Taxonomy" id="1147741"/>
    <lineage>
        <taxon>Eukaryota</taxon>
        <taxon>Metazoa</taxon>
        <taxon>Ecdysozoa</taxon>
        <taxon>Nematoda</taxon>
        <taxon>Chromadorea</taxon>
        <taxon>Rhabditida</taxon>
        <taxon>Spirurina</taxon>
        <taxon>Spiruromorpha</taxon>
        <taxon>Filarioidea</taxon>
        <taxon>Onchocercidae</taxon>
        <taxon>Elaeophora</taxon>
    </lineage>
</organism>
<reference evidence="4" key="1">
    <citation type="submission" date="2017-02" db="UniProtKB">
        <authorList>
            <consortium name="WormBaseParasite"/>
        </authorList>
    </citation>
    <scope>IDENTIFICATION</scope>
</reference>
<dbReference type="STRING" id="1147741.A0A0R3S330"/>
<dbReference type="Pfam" id="PF26570">
    <property type="entry name" value="MYO15"/>
    <property type="match status" value="1"/>
</dbReference>
<evidence type="ECO:0000313" key="4">
    <source>
        <dbReference type="WBParaSite" id="EEL_0000915001-mRNA-1"/>
    </source>
</evidence>
<feature type="region of interest" description="Disordered" evidence="1">
    <location>
        <begin position="1"/>
        <end position="25"/>
    </location>
</feature>
<proteinExistence type="predicted"/>
<name>A0A0R3S330_9BILA</name>